<proteinExistence type="predicted"/>
<sequence>MKVRFIGGESGGDGSPRLYVTETDPPRYAAQGWLTDDPGTVEIPHKLLWFTEPGTCISGVRDTGHGTFLLTGEPVTDPEALAIMQIPTHETAVLVPISQEVRPDAPASRRC</sequence>
<dbReference type="RefSeq" id="WP_195078820.1">
    <property type="nucleotide sequence ID" value="NZ_JAYESH010000025.1"/>
</dbReference>
<dbReference type="Proteomes" id="UP001348098">
    <property type="component" value="Unassembled WGS sequence"/>
</dbReference>
<comment type="caution">
    <text evidence="2">The sequence shown here is derived from an EMBL/GenBank/DDBJ whole genome shotgun (WGS) entry which is preliminary data.</text>
</comment>
<accession>A0ABU6AU32</accession>
<evidence type="ECO:0000256" key="1">
    <source>
        <dbReference type="SAM" id="MobiDB-lite"/>
    </source>
</evidence>
<protein>
    <submittedName>
        <fullName evidence="2">Uncharacterized protein</fullName>
    </submittedName>
</protein>
<reference evidence="2 3" key="1">
    <citation type="submission" date="2023-12" db="EMBL/GenBank/DDBJ databases">
        <title>novel species in genus Nocarida.</title>
        <authorList>
            <person name="Li Z."/>
        </authorList>
    </citation>
    <scope>NUCLEOTIDE SEQUENCE [LARGE SCALE GENOMIC DNA]</scope>
    <source>
        <strain evidence="2 3">CDC186</strain>
    </source>
</reference>
<keyword evidence="3" id="KW-1185">Reference proteome</keyword>
<feature type="region of interest" description="Disordered" evidence="1">
    <location>
        <begin position="1"/>
        <end position="22"/>
    </location>
</feature>
<organism evidence="2 3">
    <name type="scientific">Nocardia implantans</name>
    <dbReference type="NCBI Taxonomy" id="3108168"/>
    <lineage>
        <taxon>Bacteria</taxon>
        <taxon>Bacillati</taxon>
        <taxon>Actinomycetota</taxon>
        <taxon>Actinomycetes</taxon>
        <taxon>Mycobacteriales</taxon>
        <taxon>Nocardiaceae</taxon>
        <taxon>Nocardia</taxon>
    </lineage>
</organism>
<evidence type="ECO:0000313" key="2">
    <source>
        <dbReference type="EMBL" id="MEB3510940.1"/>
    </source>
</evidence>
<dbReference type="EMBL" id="JAYKYQ010000004">
    <property type="protein sequence ID" value="MEB3510940.1"/>
    <property type="molecule type" value="Genomic_DNA"/>
</dbReference>
<gene>
    <name evidence="2" type="ORF">U3653_13000</name>
</gene>
<name>A0ABU6AU32_9NOCA</name>
<evidence type="ECO:0000313" key="3">
    <source>
        <dbReference type="Proteomes" id="UP001348098"/>
    </source>
</evidence>